<dbReference type="InParanoid" id="B4M4C6"/>
<name>B4M4C6_DROVI</name>
<dbReference type="KEGG" id="dvi:6633136"/>
<sequence length="176" mass="19886">MPKMNKSNAAQKKSAGKGAVKKQTKGQTKSPKSGNIPPAPVVRNEECADDTGIDVMDISLDKTASENKDDQHKAQLASIASMSTRVDEHIINITALQKQLSELQLKQISLLDGCVNFFHELQTFQAENEEEEKLVLETFIELKTKVKIVFKHYLPTEIDILERDMKMMQLNNRKQF</sequence>
<organism evidence="2 3">
    <name type="scientific">Drosophila virilis</name>
    <name type="common">Fruit fly</name>
    <dbReference type="NCBI Taxonomy" id="7244"/>
    <lineage>
        <taxon>Eukaryota</taxon>
        <taxon>Metazoa</taxon>
        <taxon>Ecdysozoa</taxon>
        <taxon>Arthropoda</taxon>
        <taxon>Hexapoda</taxon>
        <taxon>Insecta</taxon>
        <taxon>Pterygota</taxon>
        <taxon>Neoptera</taxon>
        <taxon>Endopterygota</taxon>
        <taxon>Diptera</taxon>
        <taxon>Brachycera</taxon>
        <taxon>Muscomorpha</taxon>
        <taxon>Ephydroidea</taxon>
        <taxon>Drosophilidae</taxon>
        <taxon>Drosophila</taxon>
    </lineage>
</organism>
<reference evidence="2 3" key="1">
    <citation type="journal article" date="2007" name="Nature">
        <title>Evolution of genes and genomes on the Drosophila phylogeny.</title>
        <authorList>
            <consortium name="Drosophila 12 Genomes Consortium"/>
            <person name="Clark A.G."/>
            <person name="Eisen M.B."/>
            <person name="Smith D.R."/>
            <person name="Bergman C.M."/>
            <person name="Oliver B."/>
            <person name="Markow T.A."/>
            <person name="Kaufman T.C."/>
            <person name="Kellis M."/>
            <person name="Gelbart W."/>
            <person name="Iyer V.N."/>
            <person name="Pollard D.A."/>
            <person name="Sackton T.B."/>
            <person name="Larracuente A.M."/>
            <person name="Singh N.D."/>
            <person name="Abad J.P."/>
            <person name="Abt D.N."/>
            <person name="Adryan B."/>
            <person name="Aguade M."/>
            <person name="Akashi H."/>
            <person name="Anderson W.W."/>
            <person name="Aquadro C.F."/>
            <person name="Ardell D.H."/>
            <person name="Arguello R."/>
            <person name="Artieri C.G."/>
            <person name="Barbash D.A."/>
            <person name="Barker D."/>
            <person name="Barsanti P."/>
            <person name="Batterham P."/>
            <person name="Batzoglou S."/>
            <person name="Begun D."/>
            <person name="Bhutkar A."/>
            <person name="Blanco E."/>
            <person name="Bosak S.A."/>
            <person name="Bradley R.K."/>
            <person name="Brand A.D."/>
            <person name="Brent M.R."/>
            <person name="Brooks A.N."/>
            <person name="Brown R.H."/>
            <person name="Butlin R.K."/>
            <person name="Caggese C."/>
            <person name="Calvi B.R."/>
            <person name="Bernardo de Carvalho A."/>
            <person name="Caspi A."/>
            <person name="Castrezana S."/>
            <person name="Celniker S.E."/>
            <person name="Chang J.L."/>
            <person name="Chapple C."/>
            <person name="Chatterji S."/>
            <person name="Chinwalla A."/>
            <person name="Civetta A."/>
            <person name="Clifton S.W."/>
            <person name="Comeron J.M."/>
            <person name="Costello J.C."/>
            <person name="Coyne J.A."/>
            <person name="Daub J."/>
            <person name="David R.G."/>
            <person name="Delcher A.L."/>
            <person name="Delehaunty K."/>
            <person name="Do C.B."/>
            <person name="Ebling H."/>
            <person name="Edwards K."/>
            <person name="Eickbush T."/>
            <person name="Evans J.D."/>
            <person name="Filipski A."/>
            <person name="Findeiss S."/>
            <person name="Freyhult E."/>
            <person name="Fulton L."/>
            <person name="Fulton R."/>
            <person name="Garcia A.C."/>
            <person name="Gardiner A."/>
            <person name="Garfield D.A."/>
            <person name="Garvin B.E."/>
            <person name="Gibson G."/>
            <person name="Gilbert D."/>
            <person name="Gnerre S."/>
            <person name="Godfrey J."/>
            <person name="Good R."/>
            <person name="Gotea V."/>
            <person name="Gravely B."/>
            <person name="Greenberg A.J."/>
            <person name="Griffiths-Jones S."/>
            <person name="Gross S."/>
            <person name="Guigo R."/>
            <person name="Gustafson E.A."/>
            <person name="Haerty W."/>
            <person name="Hahn M.W."/>
            <person name="Halligan D.L."/>
            <person name="Halpern A.L."/>
            <person name="Halter G.M."/>
            <person name="Han M.V."/>
            <person name="Heger A."/>
            <person name="Hillier L."/>
            <person name="Hinrichs A.S."/>
            <person name="Holmes I."/>
            <person name="Hoskins R.A."/>
            <person name="Hubisz M.J."/>
            <person name="Hultmark D."/>
            <person name="Huntley M.A."/>
            <person name="Jaffe D.B."/>
            <person name="Jagadeeshan S."/>
            <person name="Jeck W.R."/>
            <person name="Johnson J."/>
            <person name="Jones C.D."/>
            <person name="Jordan W.C."/>
            <person name="Karpen G.H."/>
            <person name="Kataoka E."/>
            <person name="Keightley P.D."/>
            <person name="Kheradpour P."/>
            <person name="Kirkness E.F."/>
            <person name="Koerich L.B."/>
            <person name="Kristiansen K."/>
            <person name="Kudrna D."/>
            <person name="Kulathinal R.J."/>
            <person name="Kumar S."/>
            <person name="Kwok R."/>
            <person name="Lander E."/>
            <person name="Langley C.H."/>
            <person name="Lapoint R."/>
            <person name="Lazzaro B.P."/>
            <person name="Lee S.J."/>
            <person name="Levesque L."/>
            <person name="Li R."/>
            <person name="Lin C.F."/>
            <person name="Lin M.F."/>
            <person name="Lindblad-Toh K."/>
            <person name="Llopart A."/>
            <person name="Long M."/>
            <person name="Low L."/>
            <person name="Lozovsky E."/>
            <person name="Lu J."/>
            <person name="Luo M."/>
            <person name="Machado C.A."/>
            <person name="Makalowski W."/>
            <person name="Marzo M."/>
            <person name="Matsuda M."/>
            <person name="Matzkin L."/>
            <person name="McAllister B."/>
            <person name="McBride C.S."/>
            <person name="McKernan B."/>
            <person name="McKernan K."/>
            <person name="Mendez-Lago M."/>
            <person name="Minx P."/>
            <person name="Mollenhauer M.U."/>
            <person name="Montooth K."/>
            <person name="Mount S.M."/>
            <person name="Mu X."/>
            <person name="Myers E."/>
            <person name="Negre B."/>
            <person name="Newfeld S."/>
            <person name="Nielsen R."/>
            <person name="Noor M.A."/>
            <person name="O'Grady P."/>
            <person name="Pachter L."/>
            <person name="Papaceit M."/>
            <person name="Parisi M.J."/>
            <person name="Parisi M."/>
            <person name="Parts L."/>
            <person name="Pedersen J.S."/>
            <person name="Pesole G."/>
            <person name="Phillippy A.M."/>
            <person name="Ponting C.P."/>
            <person name="Pop M."/>
            <person name="Porcelli D."/>
            <person name="Powell J.R."/>
            <person name="Prohaska S."/>
            <person name="Pruitt K."/>
            <person name="Puig M."/>
            <person name="Quesneville H."/>
            <person name="Ram K.R."/>
            <person name="Rand D."/>
            <person name="Rasmussen M.D."/>
            <person name="Reed L.K."/>
            <person name="Reenan R."/>
            <person name="Reily A."/>
            <person name="Remington K.A."/>
            <person name="Rieger T.T."/>
            <person name="Ritchie M.G."/>
            <person name="Robin C."/>
            <person name="Rogers Y.H."/>
            <person name="Rohde C."/>
            <person name="Rozas J."/>
            <person name="Rubenfield M.J."/>
            <person name="Ruiz A."/>
            <person name="Russo S."/>
            <person name="Salzberg S.L."/>
            <person name="Sanchez-Gracia A."/>
            <person name="Saranga D.J."/>
            <person name="Sato H."/>
            <person name="Schaeffer S.W."/>
            <person name="Schatz M.C."/>
            <person name="Schlenke T."/>
            <person name="Schwartz R."/>
            <person name="Segarra C."/>
            <person name="Singh R.S."/>
            <person name="Sirot L."/>
            <person name="Sirota M."/>
            <person name="Sisneros N.B."/>
            <person name="Smith C.D."/>
            <person name="Smith T.F."/>
            <person name="Spieth J."/>
            <person name="Stage D.E."/>
            <person name="Stark A."/>
            <person name="Stephan W."/>
            <person name="Strausberg R.L."/>
            <person name="Strempel S."/>
            <person name="Sturgill D."/>
            <person name="Sutton G."/>
            <person name="Sutton G.G."/>
            <person name="Tao W."/>
            <person name="Teichmann S."/>
            <person name="Tobari Y.N."/>
            <person name="Tomimura Y."/>
            <person name="Tsolas J.M."/>
            <person name="Valente V.L."/>
            <person name="Venter E."/>
            <person name="Venter J.C."/>
            <person name="Vicario S."/>
            <person name="Vieira F.G."/>
            <person name="Vilella A.J."/>
            <person name="Villasante A."/>
            <person name="Walenz B."/>
            <person name="Wang J."/>
            <person name="Wasserman M."/>
            <person name="Watts T."/>
            <person name="Wilson D."/>
            <person name="Wilson R.K."/>
            <person name="Wing R.A."/>
            <person name="Wolfner M.F."/>
            <person name="Wong A."/>
            <person name="Wong G.K."/>
            <person name="Wu C.I."/>
            <person name="Wu G."/>
            <person name="Yamamoto D."/>
            <person name="Yang H.P."/>
            <person name="Yang S.P."/>
            <person name="Yorke J.A."/>
            <person name="Yoshida K."/>
            <person name="Zdobnov E."/>
            <person name="Zhang P."/>
            <person name="Zhang Y."/>
            <person name="Zimin A.V."/>
            <person name="Baldwin J."/>
            <person name="Abdouelleil A."/>
            <person name="Abdulkadir J."/>
            <person name="Abebe A."/>
            <person name="Abera B."/>
            <person name="Abreu J."/>
            <person name="Acer S.C."/>
            <person name="Aftuck L."/>
            <person name="Alexander A."/>
            <person name="An P."/>
            <person name="Anderson E."/>
            <person name="Anderson S."/>
            <person name="Arachi H."/>
            <person name="Azer M."/>
            <person name="Bachantsang P."/>
            <person name="Barry A."/>
            <person name="Bayul T."/>
            <person name="Berlin A."/>
            <person name="Bessette D."/>
            <person name="Bloom T."/>
            <person name="Blye J."/>
            <person name="Boguslavskiy L."/>
            <person name="Bonnet C."/>
            <person name="Boukhgalter B."/>
            <person name="Bourzgui I."/>
            <person name="Brown A."/>
            <person name="Cahill P."/>
            <person name="Channer S."/>
            <person name="Cheshatsang Y."/>
            <person name="Chuda L."/>
            <person name="Citroen M."/>
            <person name="Collymore A."/>
            <person name="Cooke P."/>
            <person name="Costello M."/>
            <person name="D'Aco K."/>
            <person name="Daza R."/>
            <person name="De Haan G."/>
            <person name="DeGray S."/>
            <person name="DeMaso C."/>
            <person name="Dhargay N."/>
            <person name="Dooley K."/>
            <person name="Dooley E."/>
            <person name="Doricent M."/>
            <person name="Dorje P."/>
            <person name="Dorjee K."/>
            <person name="Dupes A."/>
            <person name="Elong R."/>
            <person name="Falk J."/>
            <person name="Farina A."/>
            <person name="Faro S."/>
            <person name="Ferguson D."/>
            <person name="Fisher S."/>
            <person name="Foley C.D."/>
            <person name="Franke A."/>
            <person name="Friedrich D."/>
            <person name="Gadbois L."/>
            <person name="Gearin G."/>
            <person name="Gearin C.R."/>
            <person name="Giannoukos G."/>
            <person name="Goode T."/>
            <person name="Graham J."/>
            <person name="Grandbois E."/>
            <person name="Grewal S."/>
            <person name="Gyaltsen K."/>
            <person name="Hafez N."/>
            <person name="Hagos B."/>
            <person name="Hall J."/>
            <person name="Henson C."/>
            <person name="Hollinger A."/>
            <person name="Honan T."/>
            <person name="Huard M.D."/>
            <person name="Hughes L."/>
            <person name="Hurhula B."/>
            <person name="Husby M.E."/>
            <person name="Kamat A."/>
            <person name="Kanga B."/>
            <person name="Kashin S."/>
            <person name="Khazanovich D."/>
            <person name="Kisner P."/>
            <person name="Lance K."/>
            <person name="Lara M."/>
            <person name="Lee W."/>
            <person name="Lennon N."/>
            <person name="Letendre F."/>
            <person name="LeVine R."/>
            <person name="Lipovsky A."/>
            <person name="Liu X."/>
            <person name="Liu J."/>
            <person name="Liu S."/>
            <person name="Lokyitsang T."/>
            <person name="Lokyitsang Y."/>
            <person name="Lubonja R."/>
            <person name="Lui A."/>
            <person name="MacDonald P."/>
            <person name="Magnisalis V."/>
            <person name="Maru K."/>
            <person name="Matthews C."/>
            <person name="McCusker W."/>
            <person name="McDonough S."/>
            <person name="Mehta T."/>
            <person name="Meldrim J."/>
            <person name="Meneus L."/>
            <person name="Mihai O."/>
            <person name="Mihalev A."/>
            <person name="Mihova T."/>
            <person name="Mittelman R."/>
            <person name="Mlenga V."/>
            <person name="Montmayeur A."/>
            <person name="Mulrain L."/>
            <person name="Navidi A."/>
            <person name="Naylor J."/>
            <person name="Negash T."/>
            <person name="Nguyen T."/>
            <person name="Nguyen N."/>
            <person name="Nicol R."/>
            <person name="Norbu C."/>
            <person name="Norbu N."/>
            <person name="Novod N."/>
            <person name="O'Neill B."/>
            <person name="Osman S."/>
            <person name="Markiewicz E."/>
            <person name="Oyono O.L."/>
            <person name="Patti C."/>
            <person name="Phunkhang P."/>
            <person name="Pierre F."/>
            <person name="Priest M."/>
            <person name="Raghuraman S."/>
            <person name="Rege F."/>
            <person name="Reyes R."/>
            <person name="Rise C."/>
            <person name="Rogov P."/>
            <person name="Ross K."/>
            <person name="Ryan E."/>
            <person name="Settipalli S."/>
            <person name="Shea T."/>
            <person name="Sherpa N."/>
            <person name="Shi L."/>
            <person name="Shih D."/>
            <person name="Sparrow T."/>
            <person name="Spaulding J."/>
            <person name="Stalker J."/>
            <person name="Stange-Thomann N."/>
            <person name="Stavropoulos S."/>
            <person name="Stone C."/>
            <person name="Strader C."/>
            <person name="Tesfaye S."/>
            <person name="Thomson T."/>
            <person name="Thoulutsang Y."/>
            <person name="Thoulutsang D."/>
            <person name="Topham K."/>
            <person name="Topping I."/>
            <person name="Tsamla T."/>
            <person name="Vassiliev H."/>
            <person name="Vo A."/>
            <person name="Wangchuk T."/>
            <person name="Wangdi T."/>
            <person name="Weiand M."/>
            <person name="Wilkinson J."/>
            <person name="Wilson A."/>
            <person name="Yadav S."/>
            <person name="Young G."/>
            <person name="Yu Q."/>
            <person name="Zembek L."/>
            <person name="Zhong D."/>
            <person name="Zimmer A."/>
            <person name="Zwirko Z."/>
            <person name="Jaffe D.B."/>
            <person name="Alvarez P."/>
            <person name="Brockman W."/>
            <person name="Butler J."/>
            <person name="Chin C."/>
            <person name="Gnerre S."/>
            <person name="Grabherr M."/>
            <person name="Kleber M."/>
            <person name="Mauceli E."/>
            <person name="MacCallum I."/>
        </authorList>
    </citation>
    <scope>NUCLEOTIDE SEQUENCE [LARGE SCALE GENOMIC DNA]</scope>
    <source>
        <strain evidence="3">Tucson 15010-1051.87</strain>
    </source>
</reference>
<evidence type="ECO:0000256" key="1">
    <source>
        <dbReference type="SAM" id="MobiDB-lite"/>
    </source>
</evidence>
<proteinExistence type="predicted"/>
<evidence type="ECO:0000313" key="2">
    <source>
        <dbReference type="EMBL" id="EDW59487.1"/>
    </source>
</evidence>
<gene>
    <name evidence="2" type="primary">Dvir\GJ10913</name>
    <name evidence="2" type="ORF">Dvir_GJ10913</name>
</gene>
<dbReference type="OMA" id="LERDMKM"/>
<accession>B4M4C6</accession>
<dbReference type="EMBL" id="CH940652">
    <property type="protein sequence ID" value="EDW59487.1"/>
    <property type="molecule type" value="Genomic_DNA"/>
</dbReference>
<protein>
    <submittedName>
        <fullName evidence="2">Uncharacterized protein</fullName>
    </submittedName>
</protein>
<feature type="region of interest" description="Disordered" evidence="1">
    <location>
        <begin position="1"/>
        <end position="46"/>
    </location>
</feature>
<feature type="compositionally biased region" description="Polar residues" evidence="1">
    <location>
        <begin position="1"/>
        <end position="11"/>
    </location>
</feature>
<dbReference type="AlphaFoldDB" id="B4M4C6"/>
<dbReference type="HOGENOM" id="CLU_1606763_0_0_1"/>
<evidence type="ECO:0000313" key="3">
    <source>
        <dbReference type="Proteomes" id="UP000008792"/>
    </source>
</evidence>
<keyword evidence="3" id="KW-1185">Reference proteome</keyword>
<dbReference type="OrthoDB" id="7867182at2759"/>
<dbReference type="Proteomes" id="UP000008792">
    <property type="component" value="Unassembled WGS sequence"/>
</dbReference>
<dbReference type="PhylomeDB" id="B4M4C6"/>